<keyword evidence="3" id="KW-1133">Transmembrane helix</keyword>
<feature type="transmembrane region" description="Helical" evidence="3">
    <location>
        <begin position="1471"/>
        <end position="1489"/>
    </location>
</feature>
<dbReference type="Pfam" id="PF13290">
    <property type="entry name" value="CHB_HEX_C_1"/>
    <property type="match status" value="2"/>
</dbReference>
<dbReference type="InterPro" id="IPR008964">
    <property type="entry name" value="Invasin/intimin_cell_adhesion"/>
</dbReference>
<dbReference type="Pfam" id="PF18560">
    <property type="entry name" value="Lectin_like"/>
    <property type="match status" value="1"/>
</dbReference>
<dbReference type="Gene3D" id="2.60.120.380">
    <property type="match status" value="1"/>
</dbReference>
<dbReference type="EMBL" id="JACRTA010000001">
    <property type="protein sequence ID" value="MBC8567840.1"/>
    <property type="molecule type" value="Genomic_DNA"/>
</dbReference>
<dbReference type="Gene3D" id="2.60.40.1080">
    <property type="match status" value="1"/>
</dbReference>
<dbReference type="InterPro" id="IPR038765">
    <property type="entry name" value="Papain-like_cys_pep_sf"/>
</dbReference>
<feature type="region of interest" description="Disordered" evidence="2">
    <location>
        <begin position="84"/>
        <end position="104"/>
    </location>
</feature>
<dbReference type="Proteomes" id="UP000610862">
    <property type="component" value="Unassembled WGS sequence"/>
</dbReference>
<proteinExistence type="inferred from homology"/>
<feature type="region of interest" description="Disordered" evidence="2">
    <location>
        <begin position="114"/>
        <end position="133"/>
    </location>
</feature>
<keyword evidence="3" id="KW-0472">Membrane</keyword>
<feature type="domain" description="BIG2" evidence="4">
    <location>
        <begin position="1368"/>
        <end position="1445"/>
    </location>
</feature>
<accession>A0A926I976</accession>
<comment type="similarity">
    <text evidence="1">Belongs to the peptidase C1 family.</text>
</comment>
<dbReference type="Pfam" id="PF02368">
    <property type="entry name" value="Big_2"/>
    <property type="match status" value="1"/>
</dbReference>
<dbReference type="InterPro" id="IPR059177">
    <property type="entry name" value="GH29D-like_dom"/>
</dbReference>
<dbReference type="Gene3D" id="3.90.70.10">
    <property type="entry name" value="Cysteine proteinases"/>
    <property type="match status" value="2"/>
</dbReference>
<protein>
    <submittedName>
        <fullName evidence="5">Chitobiase/beta-hexosaminidase C-terminal domain-containing protein</fullName>
    </submittedName>
</protein>
<evidence type="ECO:0000259" key="4">
    <source>
        <dbReference type="SMART" id="SM00635"/>
    </source>
</evidence>
<dbReference type="InterPro" id="IPR000169">
    <property type="entry name" value="Pept_cys_AS"/>
</dbReference>
<dbReference type="InterPro" id="IPR003343">
    <property type="entry name" value="Big_2"/>
</dbReference>
<dbReference type="InterPro" id="IPR000668">
    <property type="entry name" value="Peptidase_C1A_C"/>
</dbReference>
<keyword evidence="3" id="KW-0812">Transmembrane</keyword>
<dbReference type="PROSITE" id="PS00139">
    <property type="entry name" value="THIOL_PROTEASE_CYS"/>
    <property type="match status" value="1"/>
</dbReference>
<dbReference type="SMART" id="SM00635">
    <property type="entry name" value="BID_2"/>
    <property type="match status" value="1"/>
</dbReference>
<dbReference type="InterPro" id="IPR013128">
    <property type="entry name" value="Peptidase_C1A"/>
</dbReference>
<dbReference type="InterPro" id="IPR040528">
    <property type="entry name" value="Lectin-like"/>
</dbReference>
<dbReference type="SUPFAM" id="SSF89260">
    <property type="entry name" value="Collagen-binding domain"/>
    <property type="match status" value="1"/>
</dbReference>
<keyword evidence="6" id="KW-1185">Reference proteome</keyword>
<evidence type="ECO:0000256" key="1">
    <source>
        <dbReference type="ARBA" id="ARBA00008455"/>
    </source>
</evidence>
<sequence length="1495" mass="163214">MKTKILTKKIKIHITAVTLAAVMFCTIPVFTWTGIAQTVSAQEKTSSIDKDGTDGYSGNSLFAENLDFTISSNDELSKTQPLGINQDQAAGSPATPAKNTANEGRCGMMSLTHTDFPELQPSPQKRSKTDSSYNIGDTKTIYSDYYNGRPASFQIEVAAVGDTCTIWRSVEYRNFLTNDQAKSYADDIDKKINNSMKAAFGDWSLADVDGDGKTAFVFYPMDFAGFFYAADLFTQEEYEYATGNVMDMLHMGTAQTDSTITLSTLAHELQHLVNFAQTGGFCDSWLNEMFSQSAIAVTGLATTNSVYEVDALVEFTNKNGYSSPFIYKDYYVPDNEMTVYPYGSWYLFGRYLANQTKGLPGGGDSIYKTILDKQTGENNLGLNEIESALKDTGYIAKDGKASNIEEVITNYNIALYLREASGIYSLSSDSKNPSNVDGVQVDKIFESSIDLKEIPGGGAATLLINDSSFPIIPESPGEDICFAGIQTEFMYGAYAENARKNMTWGDKITLVCMDTDSEIRYTTDGTDPLTNGKIYSEPVTVTEPMILSFCTVNKTGNHSRTETIKITEVAAGDVNASQSSGFLEKGTQITLSTNMDGAVIRYTTDGSTPSKDKGTIYKNAITIEETTTLKVLSYSSVNDKILPSNIKTFVYEVGEGKGDRYEANNTKNDATALSFPGEIEATIHNSEDIDWYSFTLDNKADLSLTLTPPADISVGLYLYDETGKELKKSVHDNKSQNIRYEAGSGKYFLKVKSLDKTFSQKNTYKLSLKKELNSDAIKDLDFSEKNMLTALTDKDGSSYAYNTGINGGGHFLMSMAYFSNWDGPVNENDDPYPSPGKEESSNYDYKDLSSKAEYHIQNALYLPNETNESFIEHVKNGVYNYGAADIYILAANAYYTPDGLNWYIDEAYEYPTRNDGGHIVTIVGWDDNYKKENFKGNPNYTGGNELPQPKNDGAFIVKNSWGENTGDNGYFYLSYEDAFMTTNNPAIFIADESPDNYNHQYFNDIAGNVSTISSDTSFSAEEHFINESSSPELLQAASFQILSSDTRYEIFITCNEETKKVCEGVKKYAGFYTERLSEPILIPPGSNFSVKVYLESTKEDNKISMGASSNYGDSISCIRPQSNVAFLESNGKKEDIGEYGIFPCIRAYTRNVDTDSYIKTTPNDLKKTSKNKNTQDNINNNLYDNISNDIDINPLNIKSKNGVLTLNLPNASGTESFDGNLPESFDLRDTGTLTPVRNQGNLGSCWTFAAMASAENTAARNGGFAKDYPESITLDCSEKNILLTKDSSGIPVELSASIIGSNNPSSTKIHWSISGDADSVSLDCTESFSGEKAQILTALKPGTVTVTASSDADMTLKASCTLTITAKGVEKITLDPTEMTIKKGDTRQIHAQTSPSDAIDSSIIWKSSDPSIASVDNNGNVTAISGGKTVITAKSGNAKASTTVTVKGSPAVNPGNSEKNSSSKTGDNINITLYITLAFLAVAAGGAAIHKKRRS</sequence>
<evidence type="ECO:0000313" key="5">
    <source>
        <dbReference type="EMBL" id="MBC8567840.1"/>
    </source>
</evidence>
<dbReference type="GO" id="GO:0006508">
    <property type="term" value="P:proteolysis"/>
    <property type="evidence" value="ECO:0007669"/>
    <property type="project" value="InterPro"/>
</dbReference>
<evidence type="ECO:0000256" key="2">
    <source>
        <dbReference type="SAM" id="MobiDB-lite"/>
    </source>
</evidence>
<dbReference type="CDD" id="cd02619">
    <property type="entry name" value="Peptidase_C1"/>
    <property type="match status" value="1"/>
</dbReference>
<dbReference type="PANTHER" id="PTHR12411">
    <property type="entry name" value="CYSTEINE PROTEASE FAMILY C1-RELATED"/>
    <property type="match status" value="1"/>
</dbReference>
<dbReference type="RefSeq" id="WP_187525003.1">
    <property type="nucleotide sequence ID" value="NZ_JACRTA010000001.1"/>
</dbReference>
<feature type="transmembrane region" description="Helical" evidence="3">
    <location>
        <begin position="12"/>
        <end position="35"/>
    </location>
</feature>
<organism evidence="5 6">
    <name type="scientific">Lentihominibacter hominis</name>
    <dbReference type="NCBI Taxonomy" id="2763645"/>
    <lineage>
        <taxon>Bacteria</taxon>
        <taxon>Bacillati</taxon>
        <taxon>Bacillota</taxon>
        <taxon>Clostridia</taxon>
        <taxon>Peptostreptococcales</taxon>
        <taxon>Anaerovoracaceae</taxon>
        <taxon>Lentihominibacter</taxon>
    </lineage>
</organism>
<dbReference type="GO" id="GO:0008234">
    <property type="term" value="F:cysteine-type peptidase activity"/>
    <property type="evidence" value="ECO:0007669"/>
    <property type="project" value="InterPro"/>
</dbReference>
<dbReference type="Pfam" id="PF00112">
    <property type="entry name" value="Peptidase_C1"/>
    <property type="match status" value="2"/>
</dbReference>
<dbReference type="SUPFAM" id="SSF49373">
    <property type="entry name" value="Invasin/intimin cell-adhesion fragments"/>
    <property type="match status" value="1"/>
</dbReference>
<dbReference type="SUPFAM" id="SSF54001">
    <property type="entry name" value="Cysteine proteinases"/>
    <property type="match status" value="2"/>
</dbReference>
<name>A0A926I976_9FIRM</name>
<evidence type="ECO:0000313" key="6">
    <source>
        <dbReference type="Proteomes" id="UP000610862"/>
    </source>
</evidence>
<comment type="caution">
    <text evidence="5">The sequence shown here is derived from an EMBL/GenBank/DDBJ whole genome shotgun (WGS) entry which is preliminary data.</text>
</comment>
<gene>
    <name evidence="5" type="ORF">H8692_03550</name>
</gene>
<evidence type="ECO:0000256" key="3">
    <source>
        <dbReference type="SAM" id="Phobius"/>
    </source>
</evidence>
<reference evidence="5" key="1">
    <citation type="submission" date="2020-08" db="EMBL/GenBank/DDBJ databases">
        <title>Genome public.</title>
        <authorList>
            <person name="Liu C."/>
            <person name="Sun Q."/>
        </authorList>
    </citation>
    <scope>NUCLEOTIDE SEQUENCE</scope>
    <source>
        <strain evidence="5">NSJ-24</strain>
    </source>
</reference>